<dbReference type="Proteomes" id="UP000241877">
    <property type="component" value="Segment"/>
</dbReference>
<keyword evidence="1" id="KW-0175">Coiled coil</keyword>
<evidence type="ECO:0000256" key="1">
    <source>
        <dbReference type="SAM" id="Coils"/>
    </source>
</evidence>
<dbReference type="EMBL" id="MG029513">
    <property type="protein sequence ID" value="AUM57975.1"/>
    <property type="molecule type" value="Genomic_DNA"/>
</dbReference>
<accession>A0A2I6PE24</accession>
<reference evidence="3" key="1">
    <citation type="submission" date="2017-10" db="EMBL/GenBank/DDBJ databases">
        <title>Characterization of PVL bacteriophage from community-associated Staphylococcus aureus in Western Australia.</title>
        <authorList>
            <person name="O'Brien F.G."/>
            <person name="Baines S.L."/>
            <person name="Howden B.P."/>
            <person name="Coombs G.W."/>
        </authorList>
    </citation>
    <scope>NUCLEOTIDE SEQUENCE [LARGE SCALE GENOMIC DNA]</scope>
</reference>
<name>A0A2I6PE24_9CAUD</name>
<evidence type="ECO:0000313" key="2">
    <source>
        <dbReference type="EMBL" id="AUM57975.1"/>
    </source>
</evidence>
<proteinExistence type="predicted"/>
<organism evidence="2 3">
    <name type="scientific">Staphylococcus phage phiSa2wa_st72</name>
    <dbReference type="NCBI Taxonomy" id="2060953"/>
    <lineage>
        <taxon>Viruses</taxon>
        <taxon>Duplodnaviria</taxon>
        <taxon>Heunggongvirae</taxon>
        <taxon>Uroviricota</taxon>
        <taxon>Caudoviricetes</taxon>
        <taxon>Triavirus</taxon>
        <taxon>Triavirus P240</taxon>
    </lineage>
</organism>
<evidence type="ECO:0000313" key="3">
    <source>
        <dbReference type="Proteomes" id="UP000241877"/>
    </source>
</evidence>
<feature type="coiled-coil region" evidence="1">
    <location>
        <begin position="36"/>
        <end position="63"/>
    </location>
</feature>
<protein>
    <recommendedName>
        <fullName evidence="4">Phage protein</fullName>
    </recommendedName>
</protein>
<sequence length="121" mass="14582">MNWISSMIARLLGIFTKHRIYYERRDRMNYETGFQLGVMEARLKDMRKQRDACKKQRDELIVDIGKLRDCNKELEKKASAWDRYCKSVEKDLINEFGNDDERVKFGMELNNKIFMEDDTNE</sequence>
<evidence type="ECO:0008006" key="4">
    <source>
        <dbReference type="Google" id="ProtNLM"/>
    </source>
</evidence>